<evidence type="ECO:0000256" key="1">
    <source>
        <dbReference type="SAM" id="MobiDB-lite"/>
    </source>
</evidence>
<dbReference type="EMBL" id="LR798389">
    <property type="protein sequence ID" value="CAB5228859.1"/>
    <property type="molecule type" value="Genomic_DNA"/>
</dbReference>
<name>A0A6J7XFE6_9CAUD</name>
<protein>
    <submittedName>
        <fullName evidence="2">Uncharacterized protein</fullName>
    </submittedName>
</protein>
<proteinExistence type="predicted"/>
<feature type="region of interest" description="Disordered" evidence="1">
    <location>
        <begin position="22"/>
        <end position="46"/>
    </location>
</feature>
<sequence>MTDKIIKVPGVVGWNTLTAEERKRQASRMGKVGGKVGGPQKSRGDRIFYQAISRMGAATRERNRKMRELGLDPKAIAKATNDPPGF</sequence>
<accession>A0A6J7XFE6</accession>
<evidence type="ECO:0000313" key="2">
    <source>
        <dbReference type="EMBL" id="CAB5228859.1"/>
    </source>
</evidence>
<gene>
    <name evidence="2" type="ORF">UFOVP1545_39</name>
</gene>
<reference evidence="2" key="1">
    <citation type="submission" date="2020-05" db="EMBL/GenBank/DDBJ databases">
        <authorList>
            <person name="Chiriac C."/>
            <person name="Salcher M."/>
            <person name="Ghai R."/>
            <person name="Kavagutti S V."/>
        </authorList>
    </citation>
    <scope>NUCLEOTIDE SEQUENCE</scope>
</reference>
<feature type="region of interest" description="Disordered" evidence="1">
    <location>
        <begin position="66"/>
        <end position="86"/>
    </location>
</feature>
<organism evidence="2">
    <name type="scientific">uncultured Caudovirales phage</name>
    <dbReference type="NCBI Taxonomy" id="2100421"/>
    <lineage>
        <taxon>Viruses</taxon>
        <taxon>Duplodnaviria</taxon>
        <taxon>Heunggongvirae</taxon>
        <taxon>Uroviricota</taxon>
        <taxon>Caudoviricetes</taxon>
        <taxon>Peduoviridae</taxon>
        <taxon>Maltschvirus</taxon>
        <taxon>Maltschvirus maltsch</taxon>
    </lineage>
</organism>